<dbReference type="Proteomes" id="UP000295511">
    <property type="component" value="Unassembled WGS sequence"/>
</dbReference>
<evidence type="ECO:0000313" key="1">
    <source>
        <dbReference type="EMBL" id="TDF99132.1"/>
    </source>
</evidence>
<dbReference type="OrthoDB" id="4951008at2"/>
<sequence length="78" mass="8844">MTRPADVSPSYGPNGTAYLVQCGGSSKDRLFHELKPALRYAKKHNNKHHHGAVPQYHEWNNHWAGLPEEASKNHEKDT</sequence>
<reference evidence="1 2" key="1">
    <citation type="submission" date="2019-03" db="EMBL/GenBank/DDBJ databases">
        <title>Whole genome sequence of Arthrobacter sp JH1-1.</title>
        <authorList>
            <person name="Trinh H.N."/>
        </authorList>
    </citation>
    <scope>NUCLEOTIDE SEQUENCE [LARGE SCALE GENOMIC DNA]</scope>
    <source>
        <strain evidence="1 2">JH1-1</strain>
    </source>
</reference>
<dbReference type="RefSeq" id="WP_133203318.1">
    <property type="nucleotide sequence ID" value="NZ_SMRU01000005.1"/>
</dbReference>
<dbReference type="EMBL" id="SMRU01000005">
    <property type="protein sequence ID" value="TDF99132.1"/>
    <property type="molecule type" value="Genomic_DNA"/>
</dbReference>
<gene>
    <name evidence="1" type="ORF">E1809_06070</name>
</gene>
<evidence type="ECO:0000313" key="2">
    <source>
        <dbReference type="Proteomes" id="UP000295511"/>
    </source>
</evidence>
<keyword evidence="2" id="KW-1185">Reference proteome</keyword>
<protein>
    <submittedName>
        <fullName evidence="1">Uncharacterized protein</fullName>
    </submittedName>
</protein>
<accession>A0A4R5KUE6</accession>
<name>A0A4R5KUE6_9MICC</name>
<organism evidence="1 2">
    <name type="scientific">Arthrobacter terricola</name>
    <dbReference type="NCBI Taxonomy" id="2547396"/>
    <lineage>
        <taxon>Bacteria</taxon>
        <taxon>Bacillati</taxon>
        <taxon>Actinomycetota</taxon>
        <taxon>Actinomycetes</taxon>
        <taxon>Micrococcales</taxon>
        <taxon>Micrococcaceae</taxon>
        <taxon>Arthrobacter</taxon>
    </lineage>
</organism>
<dbReference type="AlphaFoldDB" id="A0A4R5KUE6"/>
<proteinExistence type="predicted"/>
<comment type="caution">
    <text evidence="1">The sequence shown here is derived from an EMBL/GenBank/DDBJ whole genome shotgun (WGS) entry which is preliminary data.</text>
</comment>